<keyword evidence="2" id="KW-1015">Disulfide bond</keyword>
<evidence type="ECO:0000256" key="1">
    <source>
        <dbReference type="ARBA" id="ARBA00022729"/>
    </source>
</evidence>
<dbReference type="FunFam" id="2.20.100.10:FF:000019">
    <property type="entry name" value="Thrombospondin type 1 domain containing 7A"/>
    <property type="match status" value="1"/>
</dbReference>
<dbReference type="PROSITE" id="PS50092">
    <property type="entry name" value="TSP1"/>
    <property type="match status" value="3"/>
</dbReference>
<dbReference type="SMART" id="SM00209">
    <property type="entry name" value="TSP1"/>
    <property type="match status" value="3"/>
</dbReference>
<dbReference type="Bgee" id="ENSGACG00000012883">
    <property type="expression patterns" value="Expressed in camera-type eye and 2 other cell types or tissues"/>
</dbReference>
<dbReference type="InterPro" id="IPR000884">
    <property type="entry name" value="TSP1_rpt"/>
</dbReference>
<dbReference type="SUPFAM" id="SSF82895">
    <property type="entry name" value="TSP-1 type 1 repeat"/>
    <property type="match status" value="2"/>
</dbReference>
<feature type="region of interest" description="Disordered" evidence="4">
    <location>
        <begin position="1"/>
        <end position="29"/>
    </location>
</feature>
<accession>G3PHE0</accession>
<feature type="compositionally biased region" description="Basic residues" evidence="4">
    <location>
        <begin position="1"/>
        <end position="12"/>
    </location>
</feature>
<dbReference type="FunFam" id="2.20.100.10:FF:000020">
    <property type="entry name" value="Thrombospondin type 1 domain containing 7A"/>
    <property type="match status" value="1"/>
</dbReference>
<evidence type="ECO:0000256" key="3">
    <source>
        <dbReference type="ARBA" id="ARBA00023180"/>
    </source>
</evidence>
<dbReference type="eggNOG" id="KOG3538">
    <property type="taxonomic scope" value="Eukaryota"/>
</dbReference>
<reference evidence="6" key="2">
    <citation type="submission" date="2024-04" db="UniProtKB">
        <authorList>
            <consortium name="Ensembl"/>
        </authorList>
    </citation>
    <scope>IDENTIFICATION</scope>
</reference>
<evidence type="ECO:0000259" key="5">
    <source>
        <dbReference type="Pfam" id="PF19028"/>
    </source>
</evidence>
<dbReference type="InterPro" id="IPR036383">
    <property type="entry name" value="TSP1_rpt_sf"/>
</dbReference>
<dbReference type="Gene3D" id="2.20.100.10">
    <property type="entry name" value="Thrombospondin type-1 (TSP1) repeat"/>
    <property type="match status" value="2"/>
</dbReference>
<dbReference type="Pfam" id="PF00090">
    <property type="entry name" value="TSP_1"/>
    <property type="match status" value="1"/>
</dbReference>
<keyword evidence="3" id="KW-0325">Glycoprotein</keyword>
<dbReference type="InParanoid" id="G3PHE0"/>
<dbReference type="Ensembl" id="ENSGACT00000017049.1">
    <property type="protein sequence ID" value="ENSGACP00000017015.1"/>
    <property type="gene ID" value="ENSGACG00000012883.1"/>
</dbReference>
<dbReference type="InterPro" id="IPR051418">
    <property type="entry name" value="Spondin/Thrombospondin_T1"/>
</dbReference>
<dbReference type="PANTHER" id="PTHR11311:SF15">
    <property type="entry name" value="SPONDIN-2"/>
    <property type="match status" value="1"/>
</dbReference>
<feature type="compositionally biased region" description="Basic and acidic residues" evidence="4">
    <location>
        <begin position="15"/>
        <end position="29"/>
    </location>
</feature>
<feature type="domain" description="Spondin-like TSP1" evidence="5">
    <location>
        <begin position="92"/>
        <end position="145"/>
    </location>
</feature>
<dbReference type="InterPro" id="IPR044004">
    <property type="entry name" value="TSP1_spondin_dom"/>
</dbReference>
<name>G3PHE0_GASAC</name>
<keyword evidence="1" id="KW-0732">Signal</keyword>
<dbReference type="STRING" id="69293.ENSGACP00000017015"/>
<organism evidence="6">
    <name type="scientific">Gasterosteus aculeatus</name>
    <name type="common">Three-spined stickleback</name>
    <dbReference type="NCBI Taxonomy" id="69293"/>
    <lineage>
        <taxon>Eukaryota</taxon>
        <taxon>Metazoa</taxon>
        <taxon>Chordata</taxon>
        <taxon>Craniata</taxon>
        <taxon>Vertebrata</taxon>
        <taxon>Euteleostomi</taxon>
        <taxon>Actinopterygii</taxon>
        <taxon>Neopterygii</taxon>
        <taxon>Teleostei</taxon>
        <taxon>Neoteleostei</taxon>
        <taxon>Acanthomorphata</taxon>
        <taxon>Eupercaria</taxon>
        <taxon>Perciformes</taxon>
        <taxon>Cottioidei</taxon>
        <taxon>Gasterosteales</taxon>
        <taxon>Gasterosteidae</taxon>
        <taxon>Gasterosteus</taxon>
    </lineage>
</organism>
<protein>
    <recommendedName>
        <fullName evidence="5">Spondin-like TSP1 domain-containing protein</fullName>
    </recommendedName>
</protein>
<reference evidence="6" key="1">
    <citation type="submission" date="2006-01" db="EMBL/GenBank/DDBJ databases">
        <authorList>
            <person name="Lindblad-Toh K."/>
            <person name="Mauceli E."/>
            <person name="Grabherr M."/>
            <person name="Chang J.L."/>
            <person name="Lander E.S."/>
        </authorList>
    </citation>
    <scope>NUCLEOTIDE SEQUENCE [LARGE SCALE GENOMIC DNA]</scope>
</reference>
<sequence>RTARQVKRRKGKGQGLRERAGVKDPETRELIQKKRTRNRLNRQESPFWDIQVGYQTREVTCIHRNGSAAGRNLCAPWDPPLTMRPCVLPKDCQLTDWAEWGPCSKTCLDPASPVGARTRSRQVVQFPVGEGAECAALEDFEACEPQGEGVPPCSSYTWRSTEWSDCRVDPLLGQQDRRRGNLTGLCGGGLQTREVYCVQANAELLKYLDDLREKDQASRPVENKMCKGPIPNRSQLCQIPCPIDCEVSPWGAWGPCTFENCEDQAGKKGFKLRKRRITNEPTGGPGNCPHLVEAVPCDEPRCYDWRLVGLDRCVPGDGTPCGAGAQLALFRCVNGNEFRDASRSPSGCGQILKK</sequence>
<proteinExistence type="predicted"/>
<evidence type="ECO:0000313" key="6">
    <source>
        <dbReference type="Ensembl" id="ENSGACP00000017015.1"/>
    </source>
</evidence>
<dbReference type="PANTHER" id="PTHR11311">
    <property type="entry name" value="SPONDIN"/>
    <property type="match status" value="1"/>
</dbReference>
<dbReference type="OMA" id="CARRDND"/>
<evidence type="ECO:0000256" key="4">
    <source>
        <dbReference type="SAM" id="MobiDB-lite"/>
    </source>
</evidence>
<dbReference type="Pfam" id="PF19028">
    <property type="entry name" value="TSP1_spondin"/>
    <property type="match status" value="1"/>
</dbReference>
<evidence type="ECO:0000256" key="2">
    <source>
        <dbReference type="ARBA" id="ARBA00023157"/>
    </source>
</evidence>
<dbReference type="AlphaFoldDB" id="G3PHE0"/>